<keyword evidence="3" id="KW-0808">Transferase</keyword>
<protein>
    <recommendedName>
        <fullName evidence="2">RBR-type E3 ubiquitin transferase</fullName>
        <ecNumber evidence="2">2.3.2.31</ecNumber>
    </recommendedName>
</protein>
<evidence type="ECO:0000256" key="8">
    <source>
        <dbReference type="ARBA" id="ARBA00022833"/>
    </source>
</evidence>
<feature type="region of interest" description="Disordered" evidence="9">
    <location>
        <begin position="1"/>
        <end position="47"/>
    </location>
</feature>
<keyword evidence="8" id="KW-0862">Zinc</keyword>
<dbReference type="Proteomes" id="UP000218811">
    <property type="component" value="Unassembled WGS sequence"/>
</dbReference>
<dbReference type="GO" id="GO:0016567">
    <property type="term" value="P:protein ubiquitination"/>
    <property type="evidence" value="ECO:0007669"/>
    <property type="project" value="InterPro"/>
</dbReference>
<keyword evidence="7" id="KW-0833">Ubl conjugation pathway</keyword>
<dbReference type="Pfam" id="PF22191">
    <property type="entry name" value="IBR_1"/>
    <property type="match status" value="1"/>
</dbReference>
<dbReference type="Gene3D" id="3.30.40.10">
    <property type="entry name" value="Zinc/RING finger domain, C3HC4 (zinc finger)"/>
    <property type="match status" value="1"/>
</dbReference>
<keyword evidence="5" id="KW-0677">Repeat</keyword>
<reference evidence="11 12" key="1">
    <citation type="journal article" date="2012" name="Science">
        <title>The Paleozoic origin of enzymatic lignin decomposition reconstructed from 31 fungal genomes.</title>
        <authorList>
            <person name="Floudas D."/>
            <person name="Binder M."/>
            <person name="Riley R."/>
            <person name="Barry K."/>
            <person name="Blanchette R.A."/>
            <person name="Henrissat B."/>
            <person name="Martinez A.T."/>
            <person name="Otillar R."/>
            <person name="Spatafora J.W."/>
            <person name="Yadav J.S."/>
            <person name="Aerts A."/>
            <person name="Benoit I."/>
            <person name="Boyd A."/>
            <person name="Carlson A."/>
            <person name="Copeland A."/>
            <person name="Coutinho P.M."/>
            <person name="de Vries R.P."/>
            <person name="Ferreira P."/>
            <person name="Findley K."/>
            <person name="Foster B."/>
            <person name="Gaskell J."/>
            <person name="Glotzer D."/>
            <person name="Gorecki P."/>
            <person name="Heitman J."/>
            <person name="Hesse C."/>
            <person name="Hori C."/>
            <person name="Igarashi K."/>
            <person name="Jurgens J.A."/>
            <person name="Kallen N."/>
            <person name="Kersten P."/>
            <person name="Kohler A."/>
            <person name="Kuees U."/>
            <person name="Kumar T.K.A."/>
            <person name="Kuo A."/>
            <person name="LaButti K."/>
            <person name="Larrondo L.F."/>
            <person name="Lindquist E."/>
            <person name="Ling A."/>
            <person name="Lombard V."/>
            <person name="Lucas S."/>
            <person name="Lundell T."/>
            <person name="Martin R."/>
            <person name="McLaughlin D.J."/>
            <person name="Morgenstern I."/>
            <person name="Morin E."/>
            <person name="Murat C."/>
            <person name="Nagy L.G."/>
            <person name="Nolan M."/>
            <person name="Ohm R.A."/>
            <person name="Patyshakuliyeva A."/>
            <person name="Rokas A."/>
            <person name="Ruiz-Duenas F.J."/>
            <person name="Sabat G."/>
            <person name="Salamov A."/>
            <person name="Samejima M."/>
            <person name="Schmutz J."/>
            <person name="Slot J.C."/>
            <person name="St John F."/>
            <person name="Stenlid J."/>
            <person name="Sun H."/>
            <person name="Sun S."/>
            <person name="Syed K."/>
            <person name="Tsang A."/>
            <person name="Wiebenga A."/>
            <person name="Young D."/>
            <person name="Pisabarro A."/>
            <person name="Eastwood D.C."/>
            <person name="Martin F."/>
            <person name="Cullen D."/>
            <person name="Grigoriev I.V."/>
            <person name="Hibbett D.S."/>
        </authorList>
    </citation>
    <scope>NUCLEOTIDE SEQUENCE [LARGE SCALE GENOMIC DNA]</scope>
    <source>
        <strain evidence="11 12">MD-104</strain>
    </source>
</reference>
<dbReference type="Pfam" id="PF19422">
    <property type="entry name" value="Ariadne"/>
    <property type="match status" value="1"/>
</dbReference>
<dbReference type="OrthoDB" id="10009520at2759"/>
<dbReference type="InterPro" id="IPR048962">
    <property type="entry name" value="ARIH1-like_UBL"/>
</dbReference>
<dbReference type="OMA" id="PYAYYMD"/>
<accession>A0A2H3JLN7</accession>
<evidence type="ECO:0000313" key="11">
    <source>
        <dbReference type="EMBL" id="PCH38638.1"/>
    </source>
</evidence>
<name>A0A2H3JLN7_WOLCO</name>
<dbReference type="InterPro" id="IPR002867">
    <property type="entry name" value="IBR_dom"/>
</dbReference>
<dbReference type="EC" id="2.3.2.31" evidence="2"/>
<dbReference type="PANTHER" id="PTHR11685">
    <property type="entry name" value="RBR FAMILY RING FINGER AND IBR DOMAIN-CONTAINING"/>
    <property type="match status" value="1"/>
</dbReference>
<dbReference type="Gene3D" id="1.20.120.1750">
    <property type="match status" value="1"/>
</dbReference>
<evidence type="ECO:0000256" key="4">
    <source>
        <dbReference type="ARBA" id="ARBA00022723"/>
    </source>
</evidence>
<evidence type="ECO:0000256" key="5">
    <source>
        <dbReference type="ARBA" id="ARBA00022737"/>
    </source>
</evidence>
<evidence type="ECO:0000256" key="1">
    <source>
        <dbReference type="ARBA" id="ARBA00001798"/>
    </source>
</evidence>
<dbReference type="Pfam" id="PF01485">
    <property type="entry name" value="IBR"/>
    <property type="match status" value="1"/>
</dbReference>
<dbReference type="SMART" id="SM00647">
    <property type="entry name" value="IBR"/>
    <property type="match status" value="2"/>
</dbReference>
<gene>
    <name evidence="11" type="ORF">WOLCODRAFT_136378</name>
</gene>
<dbReference type="CDD" id="cd20346">
    <property type="entry name" value="BRcat_RBR_ANKIB1"/>
    <property type="match status" value="1"/>
</dbReference>
<keyword evidence="4" id="KW-0479">Metal-binding</keyword>
<dbReference type="InterPro" id="IPR013083">
    <property type="entry name" value="Znf_RING/FYVE/PHD"/>
</dbReference>
<dbReference type="Pfam" id="PF21235">
    <property type="entry name" value="UBA_ARI1"/>
    <property type="match status" value="1"/>
</dbReference>
<keyword evidence="6" id="KW-0863">Zinc-finger</keyword>
<comment type="catalytic activity">
    <reaction evidence="1">
        <text>[E2 ubiquitin-conjugating enzyme]-S-ubiquitinyl-L-cysteine + [acceptor protein]-L-lysine = [E2 ubiquitin-conjugating enzyme]-L-cysteine + [acceptor protein]-N(6)-ubiquitinyl-L-lysine.</text>
        <dbReference type="EC" id="2.3.2.31"/>
    </reaction>
</comment>
<dbReference type="GO" id="GO:0008270">
    <property type="term" value="F:zinc ion binding"/>
    <property type="evidence" value="ECO:0007669"/>
    <property type="project" value="UniProtKB-KW"/>
</dbReference>
<dbReference type="InterPro" id="IPR031127">
    <property type="entry name" value="E3_UB_ligase_RBR"/>
</dbReference>
<dbReference type="GO" id="GO:0061630">
    <property type="term" value="F:ubiquitin protein ligase activity"/>
    <property type="evidence" value="ECO:0007669"/>
    <property type="project" value="UniProtKB-EC"/>
</dbReference>
<feature type="domain" description="RING-type" evidence="10">
    <location>
        <begin position="131"/>
        <end position="346"/>
    </location>
</feature>
<dbReference type="AlphaFoldDB" id="A0A2H3JLN7"/>
<evidence type="ECO:0000256" key="6">
    <source>
        <dbReference type="ARBA" id="ARBA00022771"/>
    </source>
</evidence>
<dbReference type="InterPro" id="IPR045840">
    <property type="entry name" value="Ariadne"/>
</dbReference>
<dbReference type="PROSITE" id="PS51873">
    <property type="entry name" value="TRIAD"/>
    <property type="match status" value="1"/>
</dbReference>
<evidence type="ECO:0000313" key="12">
    <source>
        <dbReference type="Proteomes" id="UP000218811"/>
    </source>
</evidence>
<dbReference type="EMBL" id="KB467942">
    <property type="protein sequence ID" value="PCH38638.1"/>
    <property type="molecule type" value="Genomic_DNA"/>
</dbReference>
<dbReference type="CDD" id="cd16773">
    <property type="entry name" value="RING-HC_RBR_TRIAD1"/>
    <property type="match status" value="1"/>
</dbReference>
<dbReference type="SUPFAM" id="SSF57850">
    <property type="entry name" value="RING/U-box"/>
    <property type="match status" value="2"/>
</dbReference>
<dbReference type="InterPro" id="IPR044066">
    <property type="entry name" value="TRIAD_supradom"/>
</dbReference>
<keyword evidence="12" id="KW-1185">Reference proteome</keyword>
<evidence type="ECO:0000256" key="2">
    <source>
        <dbReference type="ARBA" id="ARBA00012251"/>
    </source>
</evidence>
<evidence type="ECO:0000256" key="9">
    <source>
        <dbReference type="SAM" id="MobiDB-lite"/>
    </source>
</evidence>
<evidence type="ECO:0000259" key="10">
    <source>
        <dbReference type="PROSITE" id="PS51873"/>
    </source>
</evidence>
<dbReference type="FunFam" id="3.30.40.10:FF:000019">
    <property type="entry name" value="RBR-type E3 ubiquitin transferase"/>
    <property type="match status" value="1"/>
</dbReference>
<dbReference type="CDD" id="cd20356">
    <property type="entry name" value="Rcat_RBR_HHARI-like"/>
    <property type="match status" value="1"/>
</dbReference>
<organism evidence="11 12">
    <name type="scientific">Wolfiporia cocos (strain MD-104)</name>
    <name type="common">Brown rot fungus</name>
    <dbReference type="NCBI Taxonomy" id="742152"/>
    <lineage>
        <taxon>Eukaryota</taxon>
        <taxon>Fungi</taxon>
        <taxon>Dikarya</taxon>
        <taxon>Basidiomycota</taxon>
        <taxon>Agaricomycotina</taxon>
        <taxon>Agaricomycetes</taxon>
        <taxon>Polyporales</taxon>
        <taxon>Phaeolaceae</taxon>
        <taxon>Wolfiporia</taxon>
    </lineage>
</organism>
<evidence type="ECO:0000256" key="3">
    <source>
        <dbReference type="ARBA" id="ARBA00022679"/>
    </source>
</evidence>
<dbReference type="STRING" id="742152.A0A2H3JLN7"/>
<dbReference type="FunFam" id="1.20.120.1750:FF:000007">
    <property type="entry name" value="RBR-type E3 ubiquitin transferase"/>
    <property type="match status" value="1"/>
</dbReference>
<proteinExistence type="predicted"/>
<sequence>MSGGSDDGFPSDIYESEGSVIADDDSDFEVSVQKDTGKAKSSGPNYSSLSSIKLQELVDADIERVAGLTGLHIPIASILLQYFRWDQDKLIEKFIDDSGAVLREAGEPQNVPDPASPELRPSKRARLDTPANFFCDICCCEAPHDEVFKLRCTHAFCQPCWQMYVTSKVKEEGQCFFYCMQEGCKTYVDEPSIRRLVDKPIFERYRELVHQSYVSARQDMRFCPHPSCTETVLYPGGARSTINAEVPIVHCGQGHAFCFGCGLDSDHRPLICKFVGIWLQSAREDAGTSQWMKANTRKCPKCQNGIEKAGGCNRILCRHCQYQFCWLCMKNWDVHGYNNEVCNTWKEPEPDEETTQAKQVLDKWLFYFDRFNNHELSARLDQELVERTEEKMVEVQESSELSWIEAKFMQHAVDELTQCRITLKWTYAMAYFLAPGNHKQIFEDIQADLEKAVEDLSQLLEDPVEKETTKVLRQRMMDKTVYVRGRHEIVLQDTAEGLAEGRWEWTMPLE</sequence>
<evidence type="ECO:0000256" key="7">
    <source>
        <dbReference type="ARBA" id="ARBA00022786"/>
    </source>
</evidence>